<protein>
    <submittedName>
        <fullName evidence="1">Uncharacterized protein</fullName>
    </submittedName>
</protein>
<dbReference type="Proteomes" id="UP001055879">
    <property type="component" value="Linkage Group LG10"/>
</dbReference>
<gene>
    <name evidence="1" type="ORF">L6452_30707</name>
</gene>
<evidence type="ECO:0000313" key="2">
    <source>
        <dbReference type="Proteomes" id="UP001055879"/>
    </source>
</evidence>
<keyword evidence="2" id="KW-1185">Reference proteome</keyword>
<evidence type="ECO:0000313" key="1">
    <source>
        <dbReference type="EMBL" id="KAI3697613.1"/>
    </source>
</evidence>
<name>A0ACB8ZJ41_ARCLA</name>
<accession>A0ACB8ZJ41</accession>
<proteinExistence type="predicted"/>
<reference evidence="1 2" key="2">
    <citation type="journal article" date="2022" name="Mol. Ecol. Resour.">
        <title>The genomes of chicory, endive, great burdock and yacon provide insights into Asteraceae paleo-polyploidization history and plant inulin production.</title>
        <authorList>
            <person name="Fan W."/>
            <person name="Wang S."/>
            <person name="Wang H."/>
            <person name="Wang A."/>
            <person name="Jiang F."/>
            <person name="Liu H."/>
            <person name="Zhao H."/>
            <person name="Xu D."/>
            <person name="Zhang Y."/>
        </authorList>
    </citation>
    <scope>NUCLEOTIDE SEQUENCE [LARGE SCALE GENOMIC DNA]</scope>
    <source>
        <strain evidence="2">cv. Niubang</strain>
    </source>
</reference>
<sequence length="1064" mass="117974">MSDPRYVLLILIVQIPILKQPSATSSEPENIGAKVSYSAAMASLLGFHPPHFSEEAAWLPAWLQPSTIREDSNQAIECPSGQGLEEMLCLKQSTSGRENGNLSDDGRCKSFRLFLSGEDNSPMHFTSCSSNHEVRYNLRLSLNEESDNSLSPILSKSQAERSEFNQALPVQLPDAKVIPEEDIREVNYNAVEASMVPSQQRDHLGILGCECLSLKEQKGTKPKVDARTLKVYVNDAVELAVAASEALTIHEVVKDEPSSELSTASTVLEAAMRVKQARLDDLEETLSCSSGECNDIDFLSDLDESTMADAYEDVGLTVSDHGHLSGYESVSRIRDSYASESYMSNIKQKCNEPGCLEVDSGSISPKQQHKKVNDANMLLKRGLESVEGDTHKEHVDYAAIGTENTDLACDIDPMLSCSVRQADFCTTEAGLQRDGFAIGDVKSSQTILRSLQSGSSGYNEREDKTTNMVSDRFQSRWFGGWTWKNEASIPAITNRKHERCIHEPFANETSSLSESADIAPDKNSCIQKQDNEHKIVSQSSVAPEGTYEEASNNGNLFSEDVAISPCVSPVDPLCSVVPCSFTSANACHQNVVSQNCKRQVNPEKQFSLTAEANLDNLKIISPQGDDFLHGEGRSISKINGESPPNIRRQVASLKTYSMLSPRCDPYMEKGLKHAPSVLPSVVQNPTLDFRDDSDGHNPSHTKEKTNLPMAINTENTSRCFSPDIGGEENLDRTVVPDSNEDLLLTKVSRKVESNCKSYLVPRRKRVHFSEAEISYPQVKKFQTPETQVKDSLVSSRICRALRNSNLQPKSRAHEVKRPRVTDNHRLFQNLEFLLTGFSVKKHKQIRSLIQKNGGIVLDDVPSPSTSRGKKSSKYKCQLLPLILCPRRLLTTKFLYGCAVNACILKVNWLFDSVDGGSILPPNKYTILKEHAIESCIVIGKPVPCTYFIFENVAIMLHGKHKFCSKMAKVIKHGGGLVFKTFHWLVKTLDCKKVSVGAIVVEDETGISRHLKQCALEQNIPMMPFKWIINSLYAARLLPSPEFHKHSLPPKLSNQPVDVELSEEI</sequence>
<organism evidence="1 2">
    <name type="scientific">Arctium lappa</name>
    <name type="common">Greater burdock</name>
    <name type="synonym">Lappa major</name>
    <dbReference type="NCBI Taxonomy" id="4217"/>
    <lineage>
        <taxon>Eukaryota</taxon>
        <taxon>Viridiplantae</taxon>
        <taxon>Streptophyta</taxon>
        <taxon>Embryophyta</taxon>
        <taxon>Tracheophyta</taxon>
        <taxon>Spermatophyta</taxon>
        <taxon>Magnoliopsida</taxon>
        <taxon>eudicotyledons</taxon>
        <taxon>Gunneridae</taxon>
        <taxon>Pentapetalae</taxon>
        <taxon>asterids</taxon>
        <taxon>campanulids</taxon>
        <taxon>Asterales</taxon>
        <taxon>Asteraceae</taxon>
        <taxon>Carduoideae</taxon>
        <taxon>Cardueae</taxon>
        <taxon>Arctiinae</taxon>
        <taxon>Arctium</taxon>
    </lineage>
</organism>
<reference evidence="2" key="1">
    <citation type="journal article" date="2022" name="Mol. Ecol. Resour.">
        <title>The genomes of chicory, endive, great burdock and yacon provide insights into Asteraceae palaeo-polyploidization history and plant inulin production.</title>
        <authorList>
            <person name="Fan W."/>
            <person name="Wang S."/>
            <person name="Wang H."/>
            <person name="Wang A."/>
            <person name="Jiang F."/>
            <person name="Liu H."/>
            <person name="Zhao H."/>
            <person name="Xu D."/>
            <person name="Zhang Y."/>
        </authorList>
    </citation>
    <scope>NUCLEOTIDE SEQUENCE [LARGE SCALE GENOMIC DNA]</scope>
    <source>
        <strain evidence="2">cv. Niubang</strain>
    </source>
</reference>
<dbReference type="EMBL" id="CM042056">
    <property type="protein sequence ID" value="KAI3697613.1"/>
    <property type="molecule type" value="Genomic_DNA"/>
</dbReference>
<comment type="caution">
    <text evidence="1">The sequence shown here is derived from an EMBL/GenBank/DDBJ whole genome shotgun (WGS) entry which is preliminary data.</text>
</comment>